<sequence length="62" mass="7409">MNESEREAANIFKWNDPITEIKEVSIKRFDGALFKKISINGLFYIIQQLNHQEEFYLQKLMS</sequence>
<name>A0A241ZD74_ACIBA</name>
<accession>A0A241ZD74</accession>
<organism evidence="1 2">
    <name type="scientific">Acinetobacter baumannii</name>
    <dbReference type="NCBI Taxonomy" id="470"/>
    <lineage>
        <taxon>Bacteria</taxon>
        <taxon>Pseudomonadati</taxon>
        <taxon>Pseudomonadota</taxon>
        <taxon>Gammaproteobacteria</taxon>
        <taxon>Moraxellales</taxon>
        <taxon>Moraxellaceae</taxon>
        <taxon>Acinetobacter</taxon>
        <taxon>Acinetobacter calcoaceticus/baumannii complex</taxon>
    </lineage>
</organism>
<dbReference type="EMBL" id="NGEL01000141">
    <property type="protein sequence ID" value="OTM84601.1"/>
    <property type="molecule type" value="Genomic_DNA"/>
</dbReference>
<comment type="caution">
    <text evidence="1">The sequence shown here is derived from an EMBL/GenBank/DDBJ whole genome shotgun (WGS) entry which is preliminary data.</text>
</comment>
<reference evidence="1 2" key="1">
    <citation type="submission" date="2017-05" db="EMBL/GenBank/DDBJ databases">
        <authorList>
            <person name="Song R."/>
            <person name="Chenine A.L."/>
            <person name="Ruprecht R.M."/>
        </authorList>
    </citation>
    <scope>NUCLEOTIDE SEQUENCE [LARGE SCALE GENOMIC DNA]</scope>
    <source>
        <strain evidence="1 2">PR350</strain>
    </source>
</reference>
<evidence type="ECO:0000313" key="1">
    <source>
        <dbReference type="EMBL" id="OTM84601.1"/>
    </source>
</evidence>
<dbReference type="AlphaFoldDB" id="A0A241ZD74"/>
<dbReference type="Proteomes" id="UP000194699">
    <property type="component" value="Unassembled WGS sequence"/>
</dbReference>
<proteinExistence type="predicted"/>
<dbReference type="RefSeq" id="WP_017725301.1">
    <property type="nucleotide sequence ID" value="NZ_CP028138.1"/>
</dbReference>
<protein>
    <submittedName>
        <fullName evidence="1">Uncharacterized protein</fullName>
    </submittedName>
</protein>
<evidence type="ECO:0000313" key="2">
    <source>
        <dbReference type="Proteomes" id="UP000194699"/>
    </source>
</evidence>
<gene>
    <name evidence="1" type="ORF">B9X95_13025</name>
</gene>